<dbReference type="GeneID" id="35597121"/>
<dbReference type="GO" id="GO:0016651">
    <property type="term" value="F:oxidoreductase activity, acting on NAD(P)H"/>
    <property type="evidence" value="ECO:0007669"/>
    <property type="project" value="InterPro"/>
</dbReference>
<reference evidence="5 6" key="1">
    <citation type="submission" date="2016-03" db="EMBL/GenBank/DDBJ databases">
        <authorList>
            <person name="Ploux O."/>
        </authorList>
    </citation>
    <scope>NUCLEOTIDE SEQUENCE [LARGE SCALE GENOMIC DNA]</scope>
    <source>
        <strain evidence="5 6">URUG2</strain>
    </source>
</reference>
<dbReference type="EMBL" id="FJUY01000002">
    <property type="protein sequence ID" value="CZT16055.1"/>
    <property type="molecule type" value="Genomic_DNA"/>
</dbReference>
<dbReference type="SMART" id="SM00829">
    <property type="entry name" value="PKS_ER"/>
    <property type="match status" value="1"/>
</dbReference>
<protein>
    <submittedName>
        <fullName evidence="5">Related to oxidoreductase</fullName>
    </submittedName>
</protein>
<evidence type="ECO:0000256" key="3">
    <source>
        <dbReference type="ARBA" id="ARBA00023002"/>
    </source>
</evidence>
<dbReference type="Proteomes" id="UP000225277">
    <property type="component" value="Unassembled WGS sequence"/>
</dbReference>
<dbReference type="AlphaFoldDB" id="A0A2D3URD1"/>
<accession>A0A2D3URD1</accession>
<dbReference type="SUPFAM" id="SSF51735">
    <property type="entry name" value="NAD(P)-binding Rossmann-fold domains"/>
    <property type="match status" value="1"/>
</dbReference>
<evidence type="ECO:0000256" key="1">
    <source>
        <dbReference type="ARBA" id="ARBA00008072"/>
    </source>
</evidence>
<keyword evidence="3" id="KW-0560">Oxidoreductase</keyword>
<dbReference type="InterPro" id="IPR020843">
    <property type="entry name" value="ER"/>
</dbReference>
<dbReference type="InterPro" id="IPR047122">
    <property type="entry name" value="Trans-enoyl_RdTase-like"/>
</dbReference>
<dbReference type="Gene3D" id="3.90.180.10">
    <property type="entry name" value="Medium-chain alcohol dehydrogenases, catalytic domain"/>
    <property type="match status" value="1"/>
</dbReference>
<organism evidence="5 6">
    <name type="scientific">Ramularia collo-cygni</name>
    <dbReference type="NCBI Taxonomy" id="112498"/>
    <lineage>
        <taxon>Eukaryota</taxon>
        <taxon>Fungi</taxon>
        <taxon>Dikarya</taxon>
        <taxon>Ascomycota</taxon>
        <taxon>Pezizomycotina</taxon>
        <taxon>Dothideomycetes</taxon>
        <taxon>Dothideomycetidae</taxon>
        <taxon>Mycosphaerellales</taxon>
        <taxon>Mycosphaerellaceae</taxon>
        <taxon>Ramularia</taxon>
    </lineage>
</organism>
<dbReference type="Pfam" id="PF00107">
    <property type="entry name" value="ADH_zinc_N"/>
    <property type="match status" value="1"/>
</dbReference>
<dbReference type="InterPro" id="IPR011032">
    <property type="entry name" value="GroES-like_sf"/>
</dbReference>
<comment type="subunit">
    <text evidence="2">Monomer.</text>
</comment>
<gene>
    <name evidence="5" type="ORF">RCC_01895</name>
</gene>
<evidence type="ECO:0000259" key="4">
    <source>
        <dbReference type="SMART" id="SM00829"/>
    </source>
</evidence>
<sequence length="367" mass="39306">MSPSNNKAASLLHKQQKPFQISPAPLPVPTSTQILIKVHALAINPCDAGIQNLGIIWEEFPVVIGCDVAGIIVEIGSDVDDDDEQKKKFKVGDRVLACVEFGAFQEFCTADVQLISKIPENVGFEEAAVLPVAIVTAAVSLFEKENMGLEMPVLEPKVRGEVVLVWGASSSVGSCAVQLLRAAGYEVFATAGKANLQYCQDLGASRVLDYKNADVEGNIVEAIETSGLNFAGVFSAIIDLDVLKTCVKIADRFGLDKESRVVGTVIPPGMPMFPLPEVPEGLRLTFCKGPSGLLPNSVLRGIFGWEKQVMTDVGPRIFGDWMFGALESGLLKCKPDPFVVGKGLESVQEACDLMSQGVSARKLVVEL</sequence>
<dbReference type="Gene3D" id="3.40.50.720">
    <property type="entry name" value="NAD(P)-binding Rossmann-like Domain"/>
    <property type="match status" value="1"/>
</dbReference>
<evidence type="ECO:0000313" key="6">
    <source>
        <dbReference type="Proteomes" id="UP000225277"/>
    </source>
</evidence>
<evidence type="ECO:0000256" key="2">
    <source>
        <dbReference type="ARBA" id="ARBA00011245"/>
    </source>
</evidence>
<dbReference type="CDD" id="cd08249">
    <property type="entry name" value="enoyl_reductase_like"/>
    <property type="match status" value="1"/>
</dbReference>
<dbReference type="Pfam" id="PF08240">
    <property type="entry name" value="ADH_N"/>
    <property type="match status" value="1"/>
</dbReference>
<dbReference type="InterPro" id="IPR013149">
    <property type="entry name" value="ADH-like_C"/>
</dbReference>
<keyword evidence="6" id="KW-1185">Reference proteome</keyword>
<dbReference type="InterPro" id="IPR036291">
    <property type="entry name" value="NAD(P)-bd_dom_sf"/>
</dbReference>
<feature type="domain" description="Enoyl reductase (ER)" evidence="4">
    <location>
        <begin position="14"/>
        <end position="365"/>
    </location>
</feature>
<dbReference type="RefSeq" id="XP_023622948.1">
    <property type="nucleotide sequence ID" value="XM_023767180.1"/>
</dbReference>
<evidence type="ECO:0000313" key="5">
    <source>
        <dbReference type="EMBL" id="CZT16055.1"/>
    </source>
</evidence>
<proteinExistence type="inferred from homology"/>
<dbReference type="PANTHER" id="PTHR45348:SF2">
    <property type="entry name" value="ZINC-TYPE ALCOHOL DEHYDROGENASE-LIKE PROTEIN C2E1P3.01"/>
    <property type="match status" value="1"/>
</dbReference>
<dbReference type="InterPro" id="IPR013154">
    <property type="entry name" value="ADH-like_N"/>
</dbReference>
<dbReference type="SUPFAM" id="SSF50129">
    <property type="entry name" value="GroES-like"/>
    <property type="match status" value="1"/>
</dbReference>
<dbReference type="OrthoDB" id="48317at2759"/>
<dbReference type="PANTHER" id="PTHR45348">
    <property type="entry name" value="HYPOTHETICAL OXIDOREDUCTASE (EUROFUNG)"/>
    <property type="match status" value="1"/>
</dbReference>
<dbReference type="STRING" id="112498.A0A2D3URD1"/>
<name>A0A2D3URD1_9PEZI</name>
<comment type="similarity">
    <text evidence="1">Belongs to the zinc-containing alcohol dehydrogenase family.</text>
</comment>